<dbReference type="AlphaFoldDB" id="A0A9D1FT47"/>
<evidence type="ECO:0000256" key="2">
    <source>
        <dbReference type="SAM" id="MobiDB-lite"/>
    </source>
</evidence>
<organism evidence="4 5">
    <name type="scientific">Candidatus Caccousia stercoris</name>
    <dbReference type="NCBI Taxonomy" id="2840723"/>
    <lineage>
        <taxon>Bacteria</taxon>
        <taxon>Bacillati</taxon>
        <taxon>Bacillota</taxon>
        <taxon>Clostridia</taxon>
        <taxon>Eubacteriales</taxon>
        <taxon>Oscillospiraceae</taxon>
        <taxon>Oscillospiraceae incertae sedis</taxon>
        <taxon>Candidatus Caccousia</taxon>
    </lineage>
</organism>
<dbReference type="InterPro" id="IPR036869">
    <property type="entry name" value="J_dom_sf"/>
</dbReference>
<dbReference type="GO" id="GO:0006260">
    <property type="term" value="P:DNA replication"/>
    <property type="evidence" value="ECO:0007669"/>
    <property type="project" value="UniProtKB-KW"/>
</dbReference>
<dbReference type="InterPro" id="IPR001623">
    <property type="entry name" value="DnaJ_domain"/>
</dbReference>
<feature type="domain" description="J" evidence="3">
    <location>
        <begin position="2"/>
        <end position="53"/>
    </location>
</feature>
<dbReference type="SUPFAM" id="SSF46565">
    <property type="entry name" value="Chaperone J-domain"/>
    <property type="match status" value="1"/>
</dbReference>
<evidence type="ECO:0000256" key="1">
    <source>
        <dbReference type="ARBA" id="ARBA00022705"/>
    </source>
</evidence>
<comment type="caution">
    <text evidence="4">The sequence shown here is derived from an EMBL/GenBank/DDBJ whole genome shotgun (WGS) entry which is preliminary data.</text>
</comment>
<proteinExistence type="predicted"/>
<keyword evidence="1" id="KW-0235">DNA replication</keyword>
<dbReference type="CDD" id="cd06257">
    <property type="entry name" value="DnaJ"/>
    <property type="match status" value="1"/>
</dbReference>
<sequence length="1038" mass="120046">MSCWEILEIPEHSDVAAIRHAYAVLAERYHPEEHEEEFLRVRDAYREAMALARGQARPSAGREEPSPPPEKAEQPVLHREPQSHPEKTSVPEPLIEKPEEPSPAAEPQRPAFVLQEEKIAQEELPPDFPALAAFRELYVSPRRRDRAAWDKYVSSPEFLSVVKNEAFLRAVRAFVEEQAEAFPPNREIQTVLAIVYRYRAVPYEDRVEFELASGAGFQGIEHVLAIAKLGPLSRGLRGNDDALQAGFEDYFYLDGLANKRAWDESCNQSMKEIVQRYTISYIKERCSKRSETERNLLSLRLLEYFFSANSLPASAYETLWNTLLLESATMGRAQILYGRLREIALPHLQEMEQEDFSDVQSAVLAFAKRSSADDGRHPEKLRALANELFAREDLHRALRNRAFCDRYVLYSWFFENEHPIFFEHLLACCEDDQIPLRDEIRRKAEEFLNDHRKQSEREEDDRTEPSLESCWVGDRPFLRYFLFRAFWGARLPDGSLSLEDVLWESFWPSRDWARKLGGYNLSGARIREPFSLSYVYERRSSDGETVEPLEMDVVFRRFCVEYFCNGRPAAGPLFPFEVLKEMEDDGDFFLMLPVAMAHQEELETVQEEIFHRLQGLPLPQECMQDVAGCLASFVCCLGEIQTEQGESGLMLLRPLIFWRERPNRAYACLWYSNGRMYAAEMTDEGMQVLPDGVWDDVTADQAAGFAESVLDGLCEEKEPGELSFQQIPIVHAQPDSGLERVYGEPEVNEKLACDQIQDFCEGKLTRLEFEWPKEGYSLVLMRDADQYACFIFDDVKQMTCTYLSDPKAYQTVDSELVQYVPFFLGKLPFYAVHKNMENIYAVLPGILSKLSQPTPKEQRLKMLSIFEWSQKVYLYSSAQRYWFDRRTVGDFPPSRGTLSLTGKFQIEKQPDVLLLEEKDGALREEPVSAQNRSVVYTNLVGFFLGRVRRFGMAWNLPEGEVRLLLESEGDGDEKQYALSVTREGRTEYLAIEKELSWSAKERMRWELTRIRDFMDLFLMSLPDVKRLLSKLEKLGALR</sequence>
<name>A0A9D1FT47_9FIRM</name>
<reference evidence="4" key="2">
    <citation type="journal article" date="2021" name="PeerJ">
        <title>Extensive microbial diversity within the chicken gut microbiome revealed by metagenomics and culture.</title>
        <authorList>
            <person name="Gilroy R."/>
            <person name="Ravi A."/>
            <person name="Getino M."/>
            <person name="Pursley I."/>
            <person name="Horton D.L."/>
            <person name="Alikhan N.F."/>
            <person name="Baker D."/>
            <person name="Gharbi K."/>
            <person name="Hall N."/>
            <person name="Watson M."/>
            <person name="Adriaenssens E.M."/>
            <person name="Foster-Nyarko E."/>
            <person name="Jarju S."/>
            <person name="Secka A."/>
            <person name="Antonio M."/>
            <person name="Oren A."/>
            <person name="Chaudhuri R.R."/>
            <person name="La Ragione R."/>
            <person name="Hildebrand F."/>
            <person name="Pallen M.J."/>
        </authorList>
    </citation>
    <scope>NUCLEOTIDE SEQUENCE</scope>
    <source>
        <strain evidence="4">6086</strain>
    </source>
</reference>
<dbReference type="EMBL" id="DVJM01000181">
    <property type="protein sequence ID" value="HIS79421.1"/>
    <property type="molecule type" value="Genomic_DNA"/>
</dbReference>
<gene>
    <name evidence="4" type="ORF">IAD03_08630</name>
</gene>
<feature type="region of interest" description="Disordered" evidence="2">
    <location>
        <begin position="52"/>
        <end position="108"/>
    </location>
</feature>
<feature type="compositionally biased region" description="Basic and acidic residues" evidence="2">
    <location>
        <begin position="60"/>
        <end position="100"/>
    </location>
</feature>
<dbReference type="Proteomes" id="UP000824141">
    <property type="component" value="Unassembled WGS sequence"/>
</dbReference>
<evidence type="ECO:0000313" key="5">
    <source>
        <dbReference type="Proteomes" id="UP000824141"/>
    </source>
</evidence>
<evidence type="ECO:0000313" key="4">
    <source>
        <dbReference type="EMBL" id="HIS79421.1"/>
    </source>
</evidence>
<dbReference type="PROSITE" id="PS50076">
    <property type="entry name" value="DNAJ_2"/>
    <property type="match status" value="1"/>
</dbReference>
<protein>
    <recommendedName>
        <fullName evidence="3">J domain-containing protein</fullName>
    </recommendedName>
</protein>
<evidence type="ECO:0000259" key="3">
    <source>
        <dbReference type="PROSITE" id="PS50076"/>
    </source>
</evidence>
<accession>A0A9D1FT47</accession>
<reference evidence="4" key="1">
    <citation type="submission" date="2020-10" db="EMBL/GenBank/DDBJ databases">
        <authorList>
            <person name="Gilroy R."/>
        </authorList>
    </citation>
    <scope>NUCLEOTIDE SEQUENCE</scope>
    <source>
        <strain evidence="4">6086</strain>
    </source>
</reference>